<keyword evidence="10 13" id="KW-0408">Iron</keyword>
<evidence type="ECO:0000256" key="9">
    <source>
        <dbReference type="ARBA" id="ARBA00023002"/>
    </source>
</evidence>
<comment type="pathway">
    <text evidence="3">Secondary metabolite biosynthesis; terpenoid biosynthesis.</text>
</comment>
<evidence type="ECO:0008006" key="16">
    <source>
        <dbReference type="Google" id="ProtNLM"/>
    </source>
</evidence>
<evidence type="ECO:0000313" key="14">
    <source>
        <dbReference type="EMBL" id="KAF5359950.1"/>
    </source>
</evidence>
<dbReference type="PANTHER" id="PTHR24305">
    <property type="entry name" value="CYTOCHROME P450"/>
    <property type="match status" value="1"/>
</dbReference>
<proteinExistence type="inferred from homology"/>
<dbReference type="InterPro" id="IPR036396">
    <property type="entry name" value="Cyt_P450_sf"/>
</dbReference>
<keyword evidence="12" id="KW-0472">Membrane</keyword>
<organism evidence="14 15">
    <name type="scientific">Collybiopsis confluens</name>
    <dbReference type="NCBI Taxonomy" id="2823264"/>
    <lineage>
        <taxon>Eukaryota</taxon>
        <taxon>Fungi</taxon>
        <taxon>Dikarya</taxon>
        <taxon>Basidiomycota</taxon>
        <taxon>Agaricomycotina</taxon>
        <taxon>Agaricomycetes</taxon>
        <taxon>Agaricomycetidae</taxon>
        <taxon>Agaricales</taxon>
        <taxon>Marasmiineae</taxon>
        <taxon>Omphalotaceae</taxon>
        <taxon>Collybiopsis</taxon>
    </lineage>
</organism>
<dbReference type="Proteomes" id="UP000518752">
    <property type="component" value="Unassembled WGS sequence"/>
</dbReference>
<evidence type="ECO:0000256" key="2">
    <source>
        <dbReference type="ARBA" id="ARBA00004370"/>
    </source>
</evidence>
<dbReference type="InterPro" id="IPR050121">
    <property type="entry name" value="Cytochrome_P450_monoxygenase"/>
</dbReference>
<gene>
    <name evidence="14" type="ORF">D9757_012239</name>
</gene>
<evidence type="ECO:0000256" key="1">
    <source>
        <dbReference type="ARBA" id="ARBA00001971"/>
    </source>
</evidence>
<dbReference type="GO" id="GO:0016020">
    <property type="term" value="C:membrane"/>
    <property type="evidence" value="ECO:0007669"/>
    <property type="project" value="UniProtKB-SubCell"/>
</dbReference>
<dbReference type="GO" id="GO:0016705">
    <property type="term" value="F:oxidoreductase activity, acting on paired donors, with incorporation or reduction of molecular oxygen"/>
    <property type="evidence" value="ECO:0007669"/>
    <property type="project" value="InterPro"/>
</dbReference>
<dbReference type="SUPFAM" id="SSF48264">
    <property type="entry name" value="Cytochrome P450"/>
    <property type="match status" value="1"/>
</dbReference>
<dbReference type="OrthoDB" id="1470350at2759"/>
<protein>
    <recommendedName>
        <fullName evidence="16">Cytochrome P450</fullName>
    </recommendedName>
</protein>
<keyword evidence="5 13" id="KW-0349">Heme</keyword>
<evidence type="ECO:0000256" key="10">
    <source>
        <dbReference type="ARBA" id="ARBA00023004"/>
    </source>
</evidence>
<evidence type="ECO:0000256" key="8">
    <source>
        <dbReference type="ARBA" id="ARBA00022989"/>
    </source>
</evidence>
<evidence type="ECO:0000256" key="4">
    <source>
        <dbReference type="ARBA" id="ARBA00010617"/>
    </source>
</evidence>
<evidence type="ECO:0000256" key="13">
    <source>
        <dbReference type="PIRSR" id="PIRSR602401-1"/>
    </source>
</evidence>
<name>A0A8H5G847_9AGAR</name>
<keyword evidence="9" id="KW-0560">Oxidoreductase</keyword>
<dbReference type="InterPro" id="IPR002401">
    <property type="entry name" value="Cyt_P450_E_grp-I"/>
</dbReference>
<dbReference type="Gene3D" id="1.10.630.10">
    <property type="entry name" value="Cytochrome P450"/>
    <property type="match status" value="1"/>
</dbReference>
<dbReference type="PANTHER" id="PTHR24305:SF166">
    <property type="entry name" value="CYTOCHROME P450 12A4, MITOCHONDRIAL-RELATED"/>
    <property type="match status" value="1"/>
</dbReference>
<evidence type="ECO:0000313" key="15">
    <source>
        <dbReference type="Proteomes" id="UP000518752"/>
    </source>
</evidence>
<evidence type="ECO:0000256" key="12">
    <source>
        <dbReference type="ARBA" id="ARBA00023136"/>
    </source>
</evidence>
<dbReference type="PRINTS" id="PR00463">
    <property type="entry name" value="EP450I"/>
</dbReference>
<keyword evidence="8" id="KW-1133">Transmembrane helix</keyword>
<keyword evidence="6" id="KW-0812">Transmembrane</keyword>
<reference evidence="14 15" key="1">
    <citation type="journal article" date="2020" name="ISME J.">
        <title>Uncovering the hidden diversity of litter-decomposition mechanisms in mushroom-forming fungi.</title>
        <authorList>
            <person name="Floudas D."/>
            <person name="Bentzer J."/>
            <person name="Ahren D."/>
            <person name="Johansson T."/>
            <person name="Persson P."/>
            <person name="Tunlid A."/>
        </authorList>
    </citation>
    <scope>NUCLEOTIDE SEQUENCE [LARGE SCALE GENOMIC DNA]</scope>
    <source>
        <strain evidence="14 15">CBS 406.79</strain>
    </source>
</reference>
<sequence>MDSLPSVFHYFGQKYTSGIAVTLETTIYATCVLLALLSLEYFLRSQHHLYDIPSPPGASWIWGHEREVWETSAGIAYANWMHQLQTNIFKIKGALRKKDILVVADPLAITYIMQKRIYDYPHSEVVRPRIARLLGKSLGWVEGESEHRRMRHLVGPALSAEAIKQGAYKVFAASETLELHLEKEIIINDGAVIISVCDWVNQATIDVIGRFGFDHNFEGGKSEDALNILNSWRQMAIMGISERGFLALMMLRRFPLLNYLPLKALKAQGDVRLNIHSGVAKELLRRSQGASTDGNDLLSRLFSAHSSDKISTDELMDHISMFIMAGSETTSQTLGYALWELAKNPSIQENLRKEIMSMPGTLAYDDIQSTSKLPYLDAVTRETLRFHPAAPYMERVSLKSDVLPLRHPLTTTSGRIISELPIEKGQTIIFPIHAIGRQDSVWGDGGSYRPERWLETLPAADALPTGWSHLLAFSDGPRTCTGYRLAIFQFKVILAGLIRKFRFHDTGAVIKNKVTSSMQPITVGEEHISPRLPVKVTLV</sequence>
<comment type="cofactor">
    <cofactor evidence="1 13">
        <name>heme</name>
        <dbReference type="ChEBI" id="CHEBI:30413"/>
    </cofactor>
</comment>
<evidence type="ECO:0000256" key="5">
    <source>
        <dbReference type="ARBA" id="ARBA00022617"/>
    </source>
</evidence>
<feature type="binding site" description="axial binding residue" evidence="13">
    <location>
        <position position="480"/>
    </location>
    <ligand>
        <name>heme</name>
        <dbReference type="ChEBI" id="CHEBI:30413"/>
    </ligand>
    <ligandPart>
        <name>Fe</name>
        <dbReference type="ChEBI" id="CHEBI:18248"/>
    </ligandPart>
</feature>
<dbReference type="GO" id="GO:0004497">
    <property type="term" value="F:monooxygenase activity"/>
    <property type="evidence" value="ECO:0007669"/>
    <property type="project" value="UniProtKB-KW"/>
</dbReference>
<evidence type="ECO:0000256" key="6">
    <source>
        <dbReference type="ARBA" id="ARBA00022692"/>
    </source>
</evidence>
<keyword evidence="7 13" id="KW-0479">Metal-binding</keyword>
<accession>A0A8H5G847</accession>
<evidence type="ECO:0000256" key="11">
    <source>
        <dbReference type="ARBA" id="ARBA00023033"/>
    </source>
</evidence>
<dbReference type="InterPro" id="IPR001128">
    <property type="entry name" value="Cyt_P450"/>
</dbReference>
<dbReference type="GO" id="GO:0005506">
    <property type="term" value="F:iron ion binding"/>
    <property type="evidence" value="ECO:0007669"/>
    <property type="project" value="InterPro"/>
</dbReference>
<dbReference type="PRINTS" id="PR00385">
    <property type="entry name" value="P450"/>
</dbReference>
<comment type="caution">
    <text evidence="14">The sequence shown here is derived from an EMBL/GenBank/DDBJ whole genome shotgun (WGS) entry which is preliminary data.</text>
</comment>
<comment type="subcellular location">
    <subcellularLocation>
        <location evidence="2">Membrane</location>
    </subcellularLocation>
</comment>
<dbReference type="AlphaFoldDB" id="A0A8H5G847"/>
<dbReference type="Pfam" id="PF00067">
    <property type="entry name" value="p450"/>
    <property type="match status" value="1"/>
</dbReference>
<dbReference type="GO" id="GO:0020037">
    <property type="term" value="F:heme binding"/>
    <property type="evidence" value="ECO:0007669"/>
    <property type="project" value="InterPro"/>
</dbReference>
<comment type="similarity">
    <text evidence="4">Belongs to the cytochrome P450 family.</text>
</comment>
<keyword evidence="15" id="KW-1185">Reference proteome</keyword>
<dbReference type="EMBL" id="JAACJN010000222">
    <property type="protein sequence ID" value="KAF5359950.1"/>
    <property type="molecule type" value="Genomic_DNA"/>
</dbReference>
<evidence type="ECO:0000256" key="3">
    <source>
        <dbReference type="ARBA" id="ARBA00004721"/>
    </source>
</evidence>
<keyword evidence="11" id="KW-0503">Monooxygenase</keyword>
<evidence type="ECO:0000256" key="7">
    <source>
        <dbReference type="ARBA" id="ARBA00022723"/>
    </source>
</evidence>